<evidence type="ECO:0000256" key="4">
    <source>
        <dbReference type="ARBA" id="ARBA00022553"/>
    </source>
</evidence>
<sequence>MSLLQRHRRTRSLRTRLVLTVIALLAAVGCVIGLVTTLALHAQLVQQVDDRLGVGVQQALDGRGAPGQLPRGGTATGAVAGTTACTTEGAVQPDQPGRGPSYGRLQAVFDDGQVQVEESFIEELRADGCVQRLTTAEAAALSPLAEDPETVSGEPGQVPGVRTVTLPDGSSYRAVAVQRSDGAVVVVGASLAEADGTLSRIIAVEVVLVTAGVAVAAVLGSVLIRRDLRPLRRVAGTATRVSELPLDRGEVDIVERVAPVDTDPATEVGQVGAAFNRMLDHVGRALSARHASEMQVRQFVADASHELRTPLAAIRGYAELTRRRGAGADPVPEDVDHALRRVESEALRMTGLVDDLLLLARLDAQQPLAAEEVDLTMLVLDAVSDARAASPAHRWHLDLPEDVVTAVGDGHRLHQVLANLLANARTHTPAGTTVTTSVRAATSDAGRPVVVLEVADDGPGIDPSVLPHVFERFARADTSRSRAAGSTGLGLAIVHAVVTAHGGAVSVASVPGRTVFRVELPAAGATTSQVHHS</sequence>
<dbReference type="CDD" id="cd00075">
    <property type="entry name" value="HATPase"/>
    <property type="match status" value="1"/>
</dbReference>
<keyword evidence="4" id="KW-0597">Phosphoprotein</keyword>
<dbReference type="Gene3D" id="1.10.287.130">
    <property type="match status" value="1"/>
</dbReference>
<evidence type="ECO:0000313" key="15">
    <source>
        <dbReference type="EMBL" id="GAA4981317.1"/>
    </source>
</evidence>
<dbReference type="SMART" id="SM00388">
    <property type="entry name" value="HisKA"/>
    <property type="match status" value="1"/>
</dbReference>
<keyword evidence="10 12" id="KW-0472">Membrane</keyword>
<evidence type="ECO:0000256" key="1">
    <source>
        <dbReference type="ARBA" id="ARBA00000085"/>
    </source>
</evidence>
<organism evidence="15 16">
    <name type="scientific">Kineococcus glutinatus</name>
    <dbReference type="NCBI Taxonomy" id="1070872"/>
    <lineage>
        <taxon>Bacteria</taxon>
        <taxon>Bacillati</taxon>
        <taxon>Actinomycetota</taxon>
        <taxon>Actinomycetes</taxon>
        <taxon>Kineosporiales</taxon>
        <taxon>Kineosporiaceae</taxon>
        <taxon>Kineococcus</taxon>
    </lineage>
</organism>
<dbReference type="SUPFAM" id="SSF55874">
    <property type="entry name" value="ATPase domain of HSP90 chaperone/DNA topoisomerase II/histidine kinase"/>
    <property type="match status" value="1"/>
</dbReference>
<comment type="subcellular location">
    <subcellularLocation>
        <location evidence="2">Cell membrane</location>
    </subcellularLocation>
</comment>
<evidence type="ECO:0000313" key="16">
    <source>
        <dbReference type="Proteomes" id="UP001501195"/>
    </source>
</evidence>
<dbReference type="Gene3D" id="6.10.340.10">
    <property type="match status" value="1"/>
</dbReference>
<dbReference type="SMART" id="SM00387">
    <property type="entry name" value="HATPase_c"/>
    <property type="match status" value="1"/>
</dbReference>
<dbReference type="PROSITE" id="PS51257">
    <property type="entry name" value="PROKAR_LIPOPROTEIN"/>
    <property type="match status" value="1"/>
</dbReference>
<dbReference type="CDD" id="cd00082">
    <property type="entry name" value="HisKA"/>
    <property type="match status" value="1"/>
</dbReference>
<dbReference type="SMART" id="SM00304">
    <property type="entry name" value="HAMP"/>
    <property type="match status" value="1"/>
</dbReference>
<dbReference type="Pfam" id="PF00672">
    <property type="entry name" value="HAMP"/>
    <property type="match status" value="1"/>
</dbReference>
<proteinExistence type="predicted"/>
<dbReference type="PROSITE" id="PS50885">
    <property type="entry name" value="HAMP"/>
    <property type="match status" value="1"/>
</dbReference>
<dbReference type="Gene3D" id="3.30.565.10">
    <property type="entry name" value="Histidine kinase-like ATPase, C-terminal domain"/>
    <property type="match status" value="1"/>
</dbReference>
<dbReference type="InterPro" id="IPR005467">
    <property type="entry name" value="His_kinase_dom"/>
</dbReference>
<dbReference type="Pfam" id="PF02518">
    <property type="entry name" value="HATPase_c"/>
    <property type="match status" value="1"/>
</dbReference>
<evidence type="ECO:0000259" key="14">
    <source>
        <dbReference type="PROSITE" id="PS50885"/>
    </source>
</evidence>
<reference evidence="16" key="1">
    <citation type="journal article" date="2019" name="Int. J. Syst. Evol. Microbiol.">
        <title>The Global Catalogue of Microorganisms (GCM) 10K type strain sequencing project: providing services to taxonomists for standard genome sequencing and annotation.</title>
        <authorList>
            <consortium name="The Broad Institute Genomics Platform"/>
            <consortium name="The Broad Institute Genome Sequencing Center for Infectious Disease"/>
            <person name="Wu L."/>
            <person name="Ma J."/>
        </authorList>
    </citation>
    <scope>NUCLEOTIDE SEQUENCE [LARGE SCALE GENOMIC DNA]</scope>
    <source>
        <strain evidence="16">JCM 18126</strain>
    </source>
</reference>
<evidence type="ECO:0000256" key="6">
    <source>
        <dbReference type="ARBA" id="ARBA00022692"/>
    </source>
</evidence>
<dbReference type="CDD" id="cd06225">
    <property type="entry name" value="HAMP"/>
    <property type="match status" value="1"/>
</dbReference>
<feature type="domain" description="Histidine kinase" evidence="13">
    <location>
        <begin position="302"/>
        <end position="524"/>
    </location>
</feature>
<dbReference type="InterPro" id="IPR036097">
    <property type="entry name" value="HisK_dim/P_sf"/>
</dbReference>
<feature type="domain" description="HAMP" evidence="14">
    <location>
        <begin position="225"/>
        <end position="287"/>
    </location>
</feature>
<dbReference type="Pfam" id="PF00512">
    <property type="entry name" value="HisKA"/>
    <property type="match status" value="1"/>
</dbReference>
<dbReference type="PROSITE" id="PS50109">
    <property type="entry name" value="HIS_KIN"/>
    <property type="match status" value="1"/>
</dbReference>
<dbReference type="PANTHER" id="PTHR45436">
    <property type="entry name" value="SENSOR HISTIDINE KINASE YKOH"/>
    <property type="match status" value="1"/>
</dbReference>
<dbReference type="InterPro" id="IPR004358">
    <property type="entry name" value="Sig_transdc_His_kin-like_C"/>
</dbReference>
<keyword evidence="7 15" id="KW-0418">Kinase</keyword>
<dbReference type="InterPro" id="IPR050428">
    <property type="entry name" value="TCS_sensor_his_kinase"/>
</dbReference>
<keyword evidence="6 12" id="KW-0812">Transmembrane</keyword>
<dbReference type="SUPFAM" id="SSF47384">
    <property type="entry name" value="Homodimeric domain of signal transducing histidine kinase"/>
    <property type="match status" value="1"/>
</dbReference>
<evidence type="ECO:0000256" key="9">
    <source>
        <dbReference type="ARBA" id="ARBA00023012"/>
    </source>
</evidence>
<feature type="region of interest" description="Disordered" evidence="11">
    <location>
        <begin position="144"/>
        <end position="165"/>
    </location>
</feature>
<dbReference type="EMBL" id="BAABIL010000320">
    <property type="protein sequence ID" value="GAA4981317.1"/>
    <property type="molecule type" value="Genomic_DNA"/>
</dbReference>
<evidence type="ECO:0000256" key="2">
    <source>
        <dbReference type="ARBA" id="ARBA00004236"/>
    </source>
</evidence>
<evidence type="ECO:0000256" key="7">
    <source>
        <dbReference type="ARBA" id="ARBA00022777"/>
    </source>
</evidence>
<dbReference type="PANTHER" id="PTHR45436:SF5">
    <property type="entry name" value="SENSOR HISTIDINE KINASE TRCS"/>
    <property type="match status" value="1"/>
</dbReference>
<dbReference type="InterPro" id="IPR003594">
    <property type="entry name" value="HATPase_dom"/>
</dbReference>
<comment type="catalytic activity">
    <reaction evidence="1">
        <text>ATP + protein L-histidine = ADP + protein N-phospho-L-histidine.</text>
        <dbReference type="EC" id="2.7.13.3"/>
    </reaction>
</comment>
<dbReference type="EC" id="2.7.13.3" evidence="3"/>
<evidence type="ECO:0000256" key="3">
    <source>
        <dbReference type="ARBA" id="ARBA00012438"/>
    </source>
</evidence>
<accession>A0ABP9HXF1</accession>
<keyword evidence="5" id="KW-0808">Transferase</keyword>
<keyword evidence="8 12" id="KW-1133">Transmembrane helix</keyword>
<dbReference type="InterPro" id="IPR036890">
    <property type="entry name" value="HATPase_C_sf"/>
</dbReference>
<evidence type="ECO:0000256" key="10">
    <source>
        <dbReference type="ARBA" id="ARBA00023136"/>
    </source>
</evidence>
<name>A0ABP9HXF1_9ACTN</name>
<feature type="transmembrane region" description="Helical" evidence="12">
    <location>
        <begin position="201"/>
        <end position="224"/>
    </location>
</feature>
<dbReference type="Proteomes" id="UP001501195">
    <property type="component" value="Unassembled WGS sequence"/>
</dbReference>
<keyword evidence="9" id="KW-0902">Two-component regulatory system</keyword>
<comment type="caution">
    <text evidence="15">The sequence shown here is derived from an EMBL/GenBank/DDBJ whole genome shotgun (WGS) entry which is preliminary data.</text>
</comment>
<evidence type="ECO:0000259" key="13">
    <source>
        <dbReference type="PROSITE" id="PS50109"/>
    </source>
</evidence>
<evidence type="ECO:0000256" key="8">
    <source>
        <dbReference type="ARBA" id="ARBA00022989"/>
    </source>
</evidence>
<dbReference type="PRINTS" id="PR00344">
    <property type="entry name" value="BCTRLSENSOR"/>
</dbReference>
<dbReference type="RefSeq" id="WP_345712551.1">
    <property type="nucleotide sequence ID" value="NZ_BAABIL010000320.1"/>
</dbReference>
<keyword evidence="16" id="KW-1185">Reference proteome</keyword>
<gene>
    <name evidence="15" type="ORF">GCM10023225_21610</name>
</gene>
<dbReference type="InterPro" id="IPR003660">
    <property type="entry name" value="HAMP_dom"/>
</dbReference>
<protein>
    <recommendedName>
        <fullName evidence="3">histidine kinase</fullName>
        <ecNumber evidence="3">2.7.13.3</ecNumber>
    </recommendedName>
</protein>
<dbReference type="GO" id="GO:0016301">
    <property type="term" value="F:kinase activity"/>
    <property type="evidence" value="ECO:0007669"/>
    <property type="project" value="UniProtKB-KW"/>
</dbReference>
<evidence type="ECO:0000256" key="5">
    <source>
        <dbReference type="ARBA" id="ARBA00022679"/>
    </source>
</evidence>
<evidence type="ECO:0000256" key="12">
    <source>
        <dbReference type="SAM" id="Phobius"/>
    </source>
</evidence>
<evidence type="ECO:0000256" key="11">
    <source>
        <dbReference type="SAM" id="MobiDB-lite"/>
    </source>
</evidence>
<dbReference type="InterPro" id="IPR003661">
    <property type="entry name" value="HisK_dim/P_dom"/>
</dbReference>